<keyword evidence="1" id="KW-0472">Membrane</keyword>
<sequence length="732" mass="79899">MGNADYIIRSSKTIESVDTVNKTTQEIKSYIHHGHLVPRIFVESKLKTASSSHHLNASVFPLSSPTVTGIYHVKWAPKLSKTQPSVLLSTTTLKRLGLDHAHTTAPQQVELFGESWRVGGTYTQPANPGAEELLINASNPANLPHNITVTGAAWYLEGSADLDALATQGYDVMSRSDAVSNSTFPSVVERFVPWVLTILCVMIYAMLVLGFNREDRIQWSVLSKLGLGPMQVRSVATLTLLLRLFIAGATGFLFSLGFGWCLTRLTQHMTGMEYGELTVDWPVELTVFFLYVLVSLLPAALINFKKKQIRSNQTTICKTASWWPKLTVREFLNAPDRSVVGLASVCALVLAALTATTVLQALTNRLELLEKYPSFAPGWARVELGTHSLTRAQIDSLSKQLNASISTLAWASLPGQEGENNTLAIDTDAFRCVQKAYLKSIETKVFDTKTCALQAKDMRSSPTIAIMDSKNAQVYLDREFTSEERTDYSRKIFCVDMHCPKQVTITSLDPHLKVGPVPTHNLTNIPTRGLGFPAVIISPEFANKHSIEQNGSPPLTDGTLFRSNSQDKSVVIHSDSNETLSSLGARADIALRNLGVSPNVPQAGEEVEKSAANLLLLLNVGVGFLLTVLVGCVVSIWNARRSHTLKLLQILGASKRALELRTRCTNTVALLAPTLVGVLVGTLLGWGFLKSQQMDALFSIPLSALLFPILICAVGLVFPTGFVANGNHRQIT</sequence>
<evidence type="ECO:0000256" key="1">
    <source>
        <dbReference type="SAM" id="Phobius"/>
    </source>
</evidence>
<feature type="transmembrane region" description="Helical" evidence="1">
    <location>
        <begin position="191"/>
        <end position="211"/>
    </location>
</feature>
<dbReference type="Proteomes" id="UP001247542">
    <property type="component" value="Unassembled WGS sequence"/>
</dbReference>
<name>A0ABU3ICH9_9ACTO</name>
<feature type="transmembrane region" description="Helical" evidence="1">
    <location>
        <begin position="700"/>
        <end position="724"/>
    </location>
</feature>
<proteinExistence type="predicted"/>
<comment type="caution">
    <text evidence="2">The sequence shown here is derived from an EMBL/GenBank/DDBJ whole genome shotgun (WGS) entry which is preliminary data.</text>
</comment>
<gene>
    <name evidence="2" type="ORF">QS713_08395</name>
</gene>
<evidence type="ECO:0000313" key="3">
    <source>
        <dbReference type="Proteomes" id="UP001247542"/>
    </source>
</evidence>
<feature type="transmembrane region" description="Helical" evidence="1">
    <location>
        <begin position="668"/>
        <end position="688"/>
    </location>
</feature>
<feature type="transmembrane region" description="Helical" evidence="1">
    <location>
        <begin position="614"/>
        <end position="637"/>
    </location>
</feature>
<keyword evidence="1" id="KW-0812">Transmembrane</keyword>
<keyword evidence="1" id="KW-1133">Transmembrane helix</keyword>
<reference evidence="2 3" key="1">
    <citation type="submission" date="2023-06" db="EMBL/GenBank/DDBJ databases">
        <title>Draft genome sequence of Gleimia hominis type strain CCUG 57540T.</title>
        <authorList>
            <person name="Salva-Serra F."/>
            <person name="Cardew S."/>
            <person name="Jensie Markopoulos S."/>
            <person name="Ohlen M."/>
            <person name="Inganas E."/>
            <person name="Svensson-Stadler L."/>
            <person name="Moore E.R.B."/>
        </authorList>
    </citation>
    <scope>NUCLEOTIDE SEQUENCE [LARGE SCALE GENOMIC DNA]</scope>
    <source>
        <strain evidence="2 3">CCUG 57540</strain>
    </source>
</reference>
<evidence type="ECO:0000313" key="2">
    <source>
        <dbReference type="EMBL" id="MDT3768075.1"/>
    </source>
</evidence>
<feature type="transmembrane region" description="Helical" evidence="1">
    <location>
        <begin position="240"/>
        <end position="265"/>
    </location>
</feature>
<feature type="transmembrane region" description="Helical" evidence="1">
    <location>
        <begin position="285"/>
        <end position="304"/>
    </location>
</feature>
<evidence type="ECO:0008006" key="4">
    <source>
        <dbReference type="Google" id="ProtNLM"/>
    </source>
</evidence>
<keyword evidence="3" id="KW-1185">Reference proteome</keyword>
<dbReference type="EMBL" id="JASXSX010000005">
    <property type="protein sequence ID" value="MDT3768075.1"/>
    <property type="molecule type" value="Genomic_DNA"/>
</dbReference>
<accession>A0ABU3ICH9</accession>
<feature type="transmembrane region" description="Helical" evidence="1">
    <location>
        <begin position="339"/>
        <end position="362"/>
    </location>
</feature>
<protein>
    <recommendedName>
        <fullName evidence="4">ABC3 transporter permease protein domain-containing protein</fullName>
    </recommendedName>
</protein>
<organism evidence="2 3">
    <name type="scientific">Gleimia hominis</name>
    <dbReference type="NCBI Taxonomy" id="595468"/>
    <lineage>
        <taxon>Bacteria</taxon>
        <taxon>Bacillati</taxon>
        <taxon>Actinomycetota</taxon>
        <taxon>Actinomycetes</taxon>
        <taxon>Actinomycetales</taxon>
        <taxon>Actinomycetaceae</taxon>
        <taxon>Gleimia</taxon>
    </lineage>
</organism>
<dbReference type="RefSeq" id="WP_313274439.1">
    <property type="nucleotide sequence ID" value="NZ_JASXSX010000005.1"/>
</dbReference>